<gene>
    <name evidence="2" type="ORF">METZ01_LOCUS252777</name>
</gene>
<protein>
    <submittedName>
        <fullName evidence="2">Uncharacterized protein</fullName>
    </submittedName>
</protein>
<reference evidence="2" key="1">
    <citation type="submission" date="2018-05" db="EMBL/GenBank/DDBJ databases">
        <authorList>
            <person name="Lanie J.A."/>
            <person name="Ng W.-L."/>
            <person name="Kazmierczak K.M."/>
            <person name="Andrzejewski T.M."/>
            <person name="Davidsen T.M."/>
            <person name="Wayne K.J."/>
            <person name="Tettelin H."/>
            <person name="Glass J.I."/>
            <person name="Rusch D."/>
            <person name="Podicherti R."/>
            <person name="Tsui H.-C.T."/>
            <person name="Winkler M.E."/>
        </authorList>
    </citation>
    <scope>NUCLEOTIDE SEQUENCE</scope>
</reference>
<organism evidence="2">
    <name type="scientific">marine metagenome</name>
    <dbReference type="NCBI Taxonomy" id="408172"/>
    <lineage>
        <taxon>unclassified sequences</taxon>
        <taxon>metagenomes</taxon>
        <taxon>ecological metagenomes</taxon>
    </lineage>
</organism>
<feature type="coiled-coil region" evidence="1">
    <location>
        <begin position="44"/>
        <end position="71"/>
    </location>
</feature>
<dbReference type="EMBL" id="UINC01067850">
    <property type="protein sequence ID" value="SVB99923.1"/>
    <property type="molecule type" value="Genomic_DNA"/>
</dbReference>
<proteinExistence type="predicted"/>
<accession>A0A382IM16</accession>
<evidence type="ECO:0000256" key="1">
    <source>
        <dbReference type="SAM" id="Coils"/>
    </source>
</evidence>
<evidence type="ECO:0000313" key="2">
    <source>
        <dbReference type="EMBL" id="SVB99923.1"/>
    </source>
</evidence>
<sequence>MALIDKRLLVEECLTIIRKIHKIKAPEEIKEENIEILKRFSTYAQLMEKDLDELAKLSKELRAELDLFTQASTMSKQQLDG</sequence>
<keyword evidence="1" id="KW-0175">Coiled coil</keyword>
<name>A0A382IM16_9ZZZZ</name>
<dbReference type="AlphaFoldDB" id="A0A382IM16"/>